<dbReference type="AlphaFoldDB" id="A0AAW2TFI2"/>
<evidence type="ECO:0000256" key="1">
    <source>
        <dbReference type="SAM" id="SignalP"/>
    </source>
</evidence>
<dbReference type="InterPro" id="IPR001223">
    <property type="entry name" value="Glyco_hydro18_cat"/>
</dbReference>
<dbReference type="PROSITE" id="PS51910">
    <property type="entry name" value="GH18_2"/>
    <property type="match status" value="1"/>
</dbReference>
<dbReference type="PANTHER" id="PTHR45708:SF31">
    <property type="entry name" value="III ACIDIC ENDOCHITINASE, PUTATIVE-RELATED"/>
    <property type="match status" value="1"/>
</dbReference>
<dbReference type="GO" id="GO:0005975">
    <property type="term" value="P:carbohydrate metabolic process"/>
    <property type="evidence" value="ECO:0007669"/>
    <property type="project" value="InterPro"/>
</dbReference>
<dbReference type="InterPro" id="IPR050542">
    <property type="entry name" value="Glycosyl_Hydrlase18_Chitinase"/>
</dbReference>
<protein>
    <submittedName>
        <fullName evidence="3">Hevamine-A</fullName>
    </submittedName>
</protein>
<dbReference type="InterPro" id="IPR017853">
    <property type="entry name" value="GH"/>
</dbReference>
<name>A0AAW2TFI2_SESRA</name>
<reference evidence="3" key="2">
    <citation type="journal article" date="2024" name="Plant">
        <title>Genomic evolution and insights into agronomic trait innovations of Sesamum species.</title>
        <authorList>
            <person name="Miao H."/>
            <person name="Wang L."/>
            <person name="Qu L."/>
            <person name="Liu H."/>
            <person name="Sun Y."/>
            <person name="Le M."/>
            <person name="Wang Q."/>
            <person name="Wei S."/>
            <person name="Zheng Y."/>
            <person name="Lin W."/>
            <person name="Duan Y."/>
            <person name="Cao H."/>
            <person name="Xiong S."/>
            <person name="Wang X."/>
            <person name="Wei L."/>
            <person name="Li C."/>
            <person name="Ma Q."/>
            <person name="Ju M."/>
            <person name="Zhao R."/>
            <person name="Li G."/>
            <person name="Mu C."/>
            <person name="Tian Q."/>
            <person name="Mei H."/>
            <person name="Zhang T."/>
            <person name="Gao T."/>
            <person name="Zhang H."/>
        </authorList>
    </citation>
    <scope>NUCLEOTIDE SEQUENCE</scope>
    <source>
        <strain evidence="3">G02</strain>
    </source>
</reference>
<dbReference type="Gene3D" id="3.20.20.80">
    <property type="entry name" value="Glycosidases"/>
    <property type="match status" value="1"/>
</dbReference>
<accession>A0AAW2TFI2</accession>
<sequence length="269" mass="29078">MATKTLLILSILIAFSLFRSSEAYNGASEDCGVSTYWGQNHEEGTLLAACESGLYEYVNVAFLITFGCNHAPVINLDDHDVSKLSAEIKACQDEGVKVLLSIGGAGGNDTICSPENAKEVADYLWETYLSPDNASAVFDGIDFYIEAISNLYWDDLVKALAAYSSPEKKVYLSAAPQCPYPDYYLDAAIKTGFFDFVSVHSFDNTPCDYSGGLDSRVASWNKWSAALPGKKLFLGLPASTEVASSGYIEPEELTSKVLPLIKSSPNYGG</sequence>
<dbReference type="PANTHER" id="PTHR45708">
    <property type="entry name" value="ENDOCHITINASE"/>
    <property type="match status" value="1"/>
</dbReference>
<reference evidence="3" key="1">
    <citation type="submission" date="2020-06" db="EMBL/GenBank/DDBJ databases">
        <authorList>
            <person name="Li T."/>
            <person name="Hu X."/>
            <person name="Zhang T."/>
            <person name="Song X."/>
            <person name="Zhang H."/>
            <person name="Dai N."/>
            <person name="Sheng W."/>
            <person name="Hou X."/>
            <person name="Wei L."/>
        </authorList>
    </citation>
    <scope>NUCLEOTIDE SEQUENCE</scope>
    <source>
        <strain evidence="3">G02</strain>
        <tissue evidence="3">Leaf</tissue>
    </source>
</reference>
<dbReference type="InterPro" id="IPR045321">
    <property type="entry name" value="Cts1-like"/>
</dbReference>
<feature type="chain" id="PRO_5043520246" evidence="1">
    <location>
        <begin position="24"/>
        <end position="269"/>
    </location>
</feature>
<proteinExistence type="predicted"/>
<dbReference type="EMBL" id="JACGWJ010000008">
    <property type="protein sequence ID" value="KAL0403200.1"/>
    <property type="molecule type" value="Genomic_DNA"/>
</dbReference>
<feature type="signal peptide" evidence="1">
    <location>
        <begin position="1"/>
        <end position="23"/>
    </location>
</feature>
<dbReference type="GO" id="GO:0004568">
    <property type="term" value="F:chitinase activity"/>
    <property type="evidence" value="ECO:0007669"/>
    <property type="project" value="TreeGrafter"/>
</dbReference>
<gene>
    <name evidence="3" type="ORF">Sradi_1960800</name>
</gene>
<evidence type="ECO:0000259" key="2">
    <source>
        <dbReference type="PROSITE" id="PS51910"/>
    </source>
</evidence>
<evidence type="ECO:0000313" key="3">
    <source>
        <dbReference type="EMBL" id="KAL0403200.1"/>
    </source>
</evidence>
<organism evidence="3">
    <name type="scientific">Sesamum radiatum</name>
    <name type="common">Black benniseed</name>
    <dbReference type="NCBI Taxonomy" id="300843"/>
    <lineage>
        <taxon>Eukaryota</taxon>
        <taxon>Viridiplantae</taxon>
        <taxon>Streptophyta</taxon>
        <taxon>Embryophyta</taxon>
        <taxon>Tracheophyta</taxon>
        <taxon>Spermatophyta</taxon>
        <taxon>Magnoliopsida</taxon>
        <taxon>eudicotyledons</taxon>
        <taxon>Gunneridae</taxon>
        <taxon>Pentapetalae</taxon>
        <taxon>asterids</taxon>
        <taxon>lamiids</taxon>
        <taxon>Lamiales</taxon>
        <taxon>Pedaliaceae</taxon>
        <taxon>Sesamum</taxon>
    </lineage>
</organism>
<feature type="domain" description="GH18" evidence="2">
    <location>
        <begin position="31"/>
        <end position="269"/>
    </location>
</feature>
<keyword evidence="1" id="KW-0732">Signal</keyword>
<dbReference type="Pfam" id="PF00704">
    <property type="entry name" value="Glyco_hydro_18"/>
    <property type="match status" value="1"/>
</dbReference>
<dbReference type="CDD" id="cd02877">
    <property type="entry name" value="GH18_hevamine_XipI_class_III"/>
    <property type="match status" value="1"/>
</dbReference>
<dbReference type="GO" id="GO:0005576">
    <property type="term" value="C:extracellular region"/>
    <property type="evidence" value="ECO:0007669"/>
    <property type="project" value="TreeGrafter"/>
</dbReference>
<comment type="caution">
    <text evidence="3">The sequence shown here is derived from an EMBL/GenBank/DDBJ whole genome shotgun (WGS) entry which is preliminary data.</text>
</comment>
<dbReference type="SUPFAM" id="SSF51445">
    <property type="entry name" value="(Trans)glycosidases"/>
    <property type="match status" value="1"/>
</dbReference>